<feature type="compositionally biased region" description="Polar residues" evidence="1">
    <location>
        <begin position="76"/>
        <end position="88"/>
    </location>
</feature>
<organism evidence="2 3">
    <name type="scientific">Eragrostis curvula</name>
    <name type="common">weeping love grass</name>
    <dbReference type="NCBI Taxonomy" id="38414"/>
    <lineage>
        <taxon>Eukaryota</taxon>
        <taxon>Viridiplantae</taxon>
        <taxon>Streptophyta</taxon>
        <taxon>Embryophyta</taxon>
        <taxon>Tracheophyta</taxon>
        <taxon>Spermatophyta</taxon>
        <taxon>Magnoliopsida</taxon>
        <taxon>Liliopsida</taxon>
        <taxon>Poales</taxon>
        <taxon>Poaceae</taxon>
        <taxon>PACMAD clade</taxon>
        <taxon>Chloridoideae</taxon>
        <taxon>Eragrostideae</taxon>
        <taxon>Eragrostidinae</taxon>
        <taxon>Eragrostis</taxon>
    </lineage>
</organism>
<feature type="non-terminal residue" evidence="2">
    <location>
        <position position="1"/>
    </location>
</feature>
<reference evidence="2 3" key="1">
    <citation type="journal article" date="2019" name="Sci. Rep.">
        <title>A high-quality genome of Eragrostis curvula grass provides insights into Poaceae evolution and supports new strategies to enhance forage quality.</title>
        <authorList>
            <person name="Carballo J."/>
            <person name="Santos B.A.C.M."/>
            <person name="Zappacosta D."/>
            <person name="Garbus I."/>
            <person name="Selva J.P."/>
            <person name="Gallo C.A."/>
            <person name="Diaz A."/>
            <person name="Albertini E."/>
            <person name="Caccamo M."/>
            <person name="Echenique V."/>
        </authorList>
    </citation>
    <scope>NUCLEOTIDE SEQUENCE [LARGE SCALE GENOMIC DNA]</scope>
    <source>
        <strain evidence="3">cv. Victoria</strain>
        <tissue evidence="2">Leaf</tissue>
    </source>
</reference>
<accession>A0A5J9V7J6</accession>
<evidence type="ECO:0000313" key="2">
    <source>
        <dbReference type="EMBL" id="TVU31397.1"/>
    </source>
</evidence>
<comment type="caution">
    <text evidence="2">The sequence shown here is derived from an EMBL/GenBank/DDBJ whole genome shotgun (WGS) entry which is preliminary data.</text>
</comment>
<proteinExistence type="predicted"/>
<dbReference type="AlphaFoldDB" id="A0A5J9V7J6"/>
<gene>
    <name evidence="2" type="ORF">EJB05_23081</name>
</gene>
<name>A0A5J9V7J6_9POAL</name>
<dbReference type="EMBL" id="RWGY01000011">
    <property type="protein sequence ID" value="TVU31397.1"/>
    <property type="molecule type" value="Genomic_DNA"/>
</dbReference>
<evidence type="ECO:0000256" key="1">
    <source>
        <dbReference type="SAM" id="MobiDB-lite"/>
    </source>
</evidence>
<keyword evidence="3" id="KW-1185">Reference proteome</keyword>
<dbReference type="Gramene" id="TVU31397">
    <property type="protein sequence ID" value="TVU31397"/>
    <property type="gene ID" value="EJB05_23081"/>
</dbReference>
<dbReference type="Proteomes" id="UP000324897">
    <property type="component" value="Chromosome 1"/>
</dbReference>
<feature type="region of interest" description="Disordered" evidence="1">
    <location>
        <begin position="73"/>
        <end position="122"/>
    </location>
</feature>
<evidence type="ECO:0000313" key="3">
    <source>
        <dbReference type="Proteomes" id="UP000324897"/>
    </source>
</evidence>
<sequence length="122" mass="13088">MAQQSSTHARSSRSFSRLFSFPVAQPNADASSIRRPSRRIVVCRLQLQVRQAAVLPIVRRPAAVLPIVAEAAAKQANGSGSRSLVSNDNPEDLGDSGNAQQGQGPLMQENAISSHENLNEEN</sequence>
<protein>
    <submittedName>
        <fullName evidence="2">Uncharacterized protein</fullName>
    </submittedName>
</protein>